<feature type="signal peptide" evidence="1">
    <location>
        <begin position="1"/>
        <end position="20"/>
    </location>
</feature>
<dbReference type="RefSeq" id="WP_341839964.1">
    <property type="nucleotide sequence ID" value="NZ_CP149792.1"/>
</dbReference>
<evidence type="ECO:0000259" key="2">
    <source>
        <dbReference type="Pfam" id="PF13598"/>
    </source>
</evidence>
<evidence type="ECO:0000259" key="3">
    <source>
        <dbReference type="Pfam" id="PF13600"/>
    </source>
</evidence>
<feature type="chain" id="PRO_5047196629" evidence="1">
    <location>
        <begin position="21"/>
        <end position="541"/>
    </location>
</feature>
<evidence type="ECO:0000313" key="5">
    <source>
        <dbReference type="Proteomes" id="UP001449657"/>
    </source>
</evidence>
<dbReference type="PANTHER" id="PTHR31005:SF8">
    <property type="entry name" value="DUF4139 DOMAIN-CONTAINING PROTEIN"/>
    <property type="match status" value="1"/>
</dbReference>
<feature type="domain" description="DUF4140" evidence="3">
    <location>
        <begin position="31"/>
        <end position="129"/>
    </location>
</feature>
<proteinExistence type="predicted"/>
<dbReference type="NCBIfam" id="TIGR02231">
    <property type="entry name" value="mucoidy inhibitor MuiA family protein"/>
    <property type="match status" value="1"/>
</dbReference>
<dbReference type="InterPro" id="IPR011935">
    <property type="entry name" value="CHP02231"/>
</dbReference>
<keyword evidence="5" id="KW-1185">Reference proteome</keyword>
<name>A0ABZ2YYW6_9BACT</name>
<keyword evidence="1" id="KW-0732">Signal</keyword>
<feature type="domain" description="DUF4139" evidence="2">
    <location>
        <begin position="213"/>
        <end position="534"/>
    </location>
</feature>
<dbReference type="PANTHER" id="PTHR31005">
    <property type="entry name" value="DUF4139 DOMAIN-CONTAINING PROTEIN"/>
    <property type="match status" value="1"/>
</dbReference>
<evidence type="ECO:0000313" key="4">
    <source>
        <dbReference type="EMBL" id="WZN45210.1"/>
    </source>
</evidence>
<dbReference type="Pfam" id="PF13598">
    <property type="entry name" value="DUF4139"/>
    <property type="match status" value="1"/>
</dbReference>
<dbReference type="Pfam" id="PF13600">
    <property type="entry name" value="DUF4140"/>
    <property type="match status" value="1"/>
</dbReference>
<evidence type="ECO:0000256" key="1">
    <source>
        <dbReference type="SAM" id="SignalP"/>
    </source>
</evidence>
<accession>A0ABZ2YYW6</accession>
<dbReference type="InterPro" id="IPR037291">
    <property type="entry name" value="DUF4139"/>
</dbReference>
<dbReference type="InterPro" id="IPR025554">
    <property type="entry name" value="DUF4140"/>
</dbReference>
<protein>
    <submittedName>
        <fullName evidence="4">DUF4139 domain-containing protein</fullName>
    </submittedName>
</protein>
<reference evidence="4 5" key="1">
    <citation type="submission" date="2024-03" db="EMBL/GenBank/DDBJ databases">
        <title>Chitinophaga caseinilytica sp. nov., a casein hydrolysing bacterium isolated from forest soil.</title>
        <authorList>
            <person name="Lee D.S."/>
            <person name="Han D.M."/>
            <person name="Baek J.H."/>
            <person name="Choi D.G."/>
            <person name="Jeon J.H."/>
            <person name="Jeon C.O."/>
        </authorList>
    </citation>
    <scope>NUCLEOTIDE SEQUENCE [LARGE SCALE GENOMIC DNA]</scope>
    <source>
        <strain evidence="4 5">KACC 19118</strain>
    </source>
</reference>
<sequence length="541" mass="59233">MIKGITIFGLVTLMALNAGAQQFSPAALKSVTVYGDGAEMVHTARVSVSKGVSKVIITKVAGNIDESSIQVSAPGGVTIMSATFGRDFLPVIEEKPGFRMLKDSLESVKLSLSKIRNVRTAQEGTLALLDKNQSLGGKDATVAELTKLAEYYTAKQIELRNSIYGLVEKETKHMQLLARIEQQLREMNENPEAAGGQIALQLTTPAEVNGMMEIRYVTPNAGWETHYDLKLESIAKPLKLIYKANVHQNTGLDWKNVKLTLNTGNPSSAGTAPELRTWFLYPDMQHVLGGKVAGLSEVVVVGYGNAKNEEADMQFSRKMKLPAPPPSPVSAVPASIVQHQTSASFDIDIPYDIAGNGENHSVVLKEMDMPSGYTYYSVPKLDQDAFLVANVKDFAAYNLLPGEANIMIGNLYAGKTMIDPQATEDTLKVSLGRDRQVVVRRELMAQTSGTKMIGSSVRKTYTYEIRVRNGKQEAIRLQLKDQYPVSTDKNVEVELTEASGAEKNAETGELTWELDLKPGESKTLRLTYTVKHPKGMQYQGL</sequence>
<organism evidence="4 5">
    <name type="scientific">Chitinophaga caseinilytica</name>
    <dbReference type="NCBI Taxonomy" id="2267521"/>
    <lineage>
        <taxon>Bacteria</taxon>
        <taxon>Pseudomonadati</taxon>
        <taxon>Bacteroidota</taxon>
        <taxon>Chitinophagia</taxon>
        <taxon>Chitinophagales</taxon>
        <taxon>Chitinophagaceae</taxon>
        <taxon>Chitinophaga</taxon>
    </lineage>
</organism>
<dbReference type="EMBL" id="CP150096">
    <property type="protein sequence ID" value="WZN45210.1"/>
    <property type="molecule type" value="Genomic_DNA"/>
</dbReference>
<gene>
    <name evidence="4" type="ORF">WJU22_20125</name>
</gene>
<dbReference type="Proteomes" id="UP001449657">
    <property type="component" value="Chromosome"/>
</dbReference>